<keyword evidence="3" id="KW-1185">Reference proteome</keyword>
<dbReference type="Pfam" id="PF06912">
    <property type="entry name" value="DUF1275"/>
    <property type="match status" value="1"/>
</dbReference>
<evidence type="ECO:0000313" key="2">
    <source>
        <dbReference type="EMBL" id="TWD98741.1"/>
    </source>
</evidence>
<evidence type="ECO:0000256" key="1">
    <source>
        <dbReference type="SAM" id="Phobius"/>
    </source>
</evidence>
<protein>
    <submittedName>
        <fullName evidence="2">Uncharacterized membrane protein YoaK (UPF0700 family)</fullName>
    </submittedName>
</protein>
<keyword evidence="1" id="KW-0472">Membrane</keyword>
<gene>
    <name evidence="2" type="ORF">FB550_109254</name>
</gene>
<keyword evidence="1" id="KW-0812">Transmembrane</keyword>
<keyword evidence="1" id="KW-1133">Transmembrane helix</keyword>
<dbReference type="PANTHER" id="PTHR37314">
    <property type="entry name" value="SLR0142 PROTEIN"/>
    <property type="match status" value="1"/>
</dbReference>
<evidence type="ECO:0000313" key="3">
    <source>
        <dbReference type="Proteomes" id="UP000319671"/>
    </source>
</evidence>
<organism evidence="2 3">
    <name type="scientific">Neobacillus bataviensis</name>
    <dbReference type="NCBI Taxonomy" id="220685"/>
    <lineage>
        <taxon>Bacteria</taxon>
        <taxon>Bacillati</taxon>
        <taxon>Bacillota</taxon>
        <taxon>Bacilli</taxon>
        <taxon>Bacillales</taxon>
        <taxon>Bacillaceae</taxon>
        <taxon>Neobacillus</taxon>
    </lineage>
</organism>
<sequence length="251" mass="27483">MGKTQALRRKHLSGLDLRRYLYKRRTVVHRLTAESVGLGILLAVVGGFLDAYTYVSRDGVFATSQTGNLVLLGVEVAHGQWTQGLRHIPPIFAFVLGVAVAEGLKHPHITRTFPHPARTVLLLESIVLVIVGTWPVQVPNMIVTITIAFVASVQISSFRTLVQWPYNSAMVTGNLRTAAQAAYTALVLHDRKGLLQLLDFTLIITSFLLGALIGTLTTLHWGTRAIWFASGILLCAMLVLKANPKTLLNKS</sequence>
<dbReference type="AlphaFoldDB" id="A0A561D5P0"/>
<comment type="caution">
    <text evidence="2">The sequence shown here is derived from an EMBL/GenBank/DDBJ whole genome shotgun (WGS) entry which is preliminary data.</text>
</comment>
<dbReference type="EMBL" id="VIVN01000009">
    <property type="protein sequence ID" value="TWD98741.1"/>
    <property type="molecule type" value="Genomic_DNA"/>
</dbReference>
<dbReference type="RefSeq" id="WP_144566604.1">
    <property type="nucleotide sequence ID" value="NZ_VIVN01000009.1"/>
</dbReference>
<feature type="transmembrane region" description="Helical" evidence="1">
    <location>
        <begin position="142"/>
        <end position="162"/>
    </location>
</feature>
<dbReference type="InterPro" id="IPR010699">
    <property type="entry name" value="DUF1275"/>
</dbReference>
<accession>A0A561D5P0</accession>
<feature type="transmembrane region" description="Helical" evidence="1">
    <location>
        <begin position="116"/>
        <end position="136"/>
    </location>
</feature>
<feature type="transmembrane region" description="Helical" evidence="1">
    <location>
        <begin position="197"/>
        <end position="219"/>
    </location>
</feature>
<feature type="transmembrane region" description="Helical" evidence="1">
    <location>
        <begin position="225"/>
        <end position="242"/>
    </location>
</feature>
<feature type="transmembrane region" description="Helical" evidence="1">
    <location>
        <begin position="87"/>
        <end position="104"/>
    </location>
</feature>
<feature type="transmembrane region" description="Helical" evidence="1">
    <location>
        <begin position="27"/>
        <end position="49"/>
    </location>
</feature>
<reference evidence="2 3" key="1">
    <citation type="submission" date="2019-06" db="EMBL/GenBank/DDBJ databases">
        <title>Sorghum-associated microbial communities from plants grown in Nebraska, USA.</title>
        <authorList>
            <person name="Schachtman D."/>
        </authorList>
    </citation>
    <scope>NUCLEOTIDE SEQUENCE [LARGE SCALE GENOMIC DNA]</scope>
    <source>
        <strain evidence="2 3">2482</strain>
    </source>
</reference>
<name>A0A561D5P0_9BACI</name>
<dbReference type="PANTHER" id="PTHR37314:SF4">
    <property type="entry name" value="UPF0700 TRANSMEMBRANE PROTEIN YOAK"/>
    <property type="match status" value="1"/>
</dbReference>
<proteinExistence type="predicted"/>
<dbReference type="Proteomes" id="UP000319671">
    <property type="component" value="Unassembled WGS sequence"/>
</dbReference>